<evidence type="ECO:0000313" key="3">
    <source>
        <dbReference type="EMBL" id="KOO30085.1"/>
    </source>
</evidence>
<dbReference type="Proteomes" id="UP000037460">
    <property type="component" value="Unassembled WGS sequence"/>
</dbReference>
<protein>
    <submittedName>
        <fullName evidence="3">Uncharacterized protein</fullName>
    </submittedName>
</protein>
<comment type="caution">
    <text evidence="3">The sequence shown here is derived from an EMBL/GenBank/DDBJ whole genome shotgun (WGS) entry which is preliminary data.</text>
</comment>
<gene>
    <name evidence="3" type="ORF">Ctob_004208</name>
</gene>
<feature type="coiled-coil region" evidence="1">
    <location>
        <begin position="121"/>
        <end position="148"/>
    </location>
</feature>
<evidence type="ECO:0000256" key="1">
    <source>
        <dbReference type="SAM" id="Coils"/>
    </source>
</evidence>
<reference evidence="4" key="1">
    <citation type="journal article" date="2015" name="PLoS Genet.">
        <title>Genome Sequence and Transcriptome Analyses of Chrysochromulina tobin: Metabolic Tools for Enhanced Algal Fitness in the Prominent Order Prymnesiales (Haptophyceae).</title>
        <authorList>
            <person name="Hovde B.T."/>
            <person name="Deodato C.R."/>
            <person name="Hunsperger H.M."/>
            <person name="Ryken S.A."/>
            <person name="Yost W."/>
            <person name="Jha R.K."/>
            <person name="Patterson J."/>
            <person name="Monnat R.J. Jr."/>
            <person name="Barlow S.B."/>
            <person name="Starkenburg S.R."/>
            <person name="Cattolico R.A."/>
        </authorList>
    </citation>
    <scope>NUCLEOTIDE SEQUENCE</scope>
    <source>
        <strain evidence="4">CCMP291</strain>
    </source>
</reference>
<dbReference type="AlphaFoldDB" id="A0A0M0JU99"/>
<feature type="signal peptide" evidence="2">
    <location>
        <begin position="1"/>
        <end position="16"/>
    </location>
</feature>
<keyword evidence="2" id="KW-0732">Signal</keyword>
<name>A0A0M0JU99_9EUKA</name>
<keyword evidence="4" id="KW-1185">Reference proteome</keyword>
<feature type="chain" id="PRO_5005602096" evidence="2">
    <location>
        <begin position="17"/>
        <end position="251"/>
    </location>
</feature>
<dbReference type="EMBL" id="JWZX01002296">
    <property type="protein sequence ID" value="KOO30085.1"/>
    <property type="molecule type" value="Genomic_DNA"/>
</dbReference>
<proteinExistence type="predicted"/>
<organism evidence="3 4">
    <name type="scientific">Chrysochromulina tobinii</name>
    <dbReference type="NCBI Taxonomy" id="1460289"/>
    <lineage>
        <taxon>Eukaryota</taxon>
        <taxon>Haptista</taxon>
        <taxon>Haptophyta</taxon>
        <taxon>Prymnesiophyceae</taxon>
        <taxon>Prymnesiales</taxon>
        <taxon>Chrysochromulinaceae</taxon>
        <taxon>Chrysochromulina</taxon>
    </lineage>
</organism>
<evidence type="ECO:0000313" key="4">
    <source>
        <dbReference type="Proteomes" id="UP000037460"/>
    </source>
</evidence>
<evidence type="ECO:0000256" key="2">
    <source>
        <dbReference type="SAM" id="SignalP"/>
    </source>
</evidence>
<sequence>MRLLVAAAALIATGDALNLPVEGMSRRAAFAKAAALIPLVPLAAFAELKQASDAEVYARADAGDLNAARVIERAKAGKLVDGSSATCSELKDIIAVDRRALRFEKDKLDAFADGEEEGRRLDDQKKIVEDAEKAIDAQIKKLEALEKSKSCPELKQASDREVYERADDNQLGIARVIERAKSGTLVDGSGATCSELEKIISIDKEAIQFEKDKLEAMPNDPAQKKVVADAEKAIEAQIKKLNGKRKEKNCN</sequence>
<keyword evidence="1" id="KW-0175">Coiled coil</keyword>
<accession>A0A0M0JU99</accession>